<dbReference type="EC" id="5.4.99.25" evidence="5"/>
<keyword evidence="9" id="KW-1185">Reference proteome</keyword>
<dbReference type="SUPFAM" id="SSF55120">
    <property type="entry name" value="Pseudouridine synthase"/>
    <property type="match status" value="1"/>
</dbReference>
<evidence type="ECO:0000256" key="3">
    <source>
        <dbReference type="ARBA" id="ARBA00022694"/>
    </source>
</evidence>
<dbReference type="NCBIfam" id="TIGR00431">
    <property type="entry name" value="TruB"/>
    <property type="match status" value="1"/>
</dbReference>
<keyword evidence="3 5" id="KW-0819">tRNA processing</keyword>
<gene>
    <name evidence="5" type="primary">truB</name>
    <name evidence="8" type="ORF">IV60_GL000993</name>
</gene>
<name>A0ABR5PZL2_9ACTN</name>
<dbReference type="InterPro" id="IPR014780">
    <property type="entry name" value="tRNA_psdUridine_synth_TruB"/>
</dbReference>
<evidence type="ECO:0000259" key="6">
    <source>
        <dbReference type="Pfam" id="PF01509"/>
    </source>
</evidence>
<dbReference type="PANTHER" id="PTHR13767">
    <property type="entry name" value="TRNA-PSEUDOURIDINE SYNTHASE"/>
    <property type="match status" value="1"/>
</dbReference>
<dbReference type="HAMAP" id="MF_01080">
    <property type="entry name" value="TruB_bact"/>
    <property type="match status" value="1"/>
</dbReference>
<evidence type="ECO:0000256" key="4">
    <source>
        <dbReference type="ARBA" id="ARBA00023235"/>
    </source>
</evidence>
<dbReference type="InterPro" id="IPR032819">
    <property type="entry name" value="TruB_C"/>
</dbReference>
<dbReference type="Gene3D" id="3.30.2350.10">
    <property type="entry name" value="Pseudouridine synthase"/>
    <property type="match status" value="1"/>
</dbReference>
<dbReference type="RefSeq" id="WP_003150617.1">
    <property type="nucleotide sequence ID" value="NZ_CAUPIQ010000002.1"/>
</dbReference>
<organism evidence="8 9">
    <name type="scientific">Lancefieldella rimae</name>
    <dbReference type="NCBI Taxonomy" id="1383"/>
    <lineage>
        <taxon>Bacteria</taxon>
        <taxon>Bacillati</taxon>
        <taxon>Actinomycetota</taxon>
        <taxon>Coriobacteriia</taxon>
        <taxon>Coriobacteriales</taxon>
        <taxon>Atopobiaceae</taxon>
        <taxon>Lancefieldella</taxon>
    </lineage>
</organism>
<comment type="catalytic activity">
    <reaction evidence="1 5">
        <text>uridine(55) in tRNA = pseudouridine(55) in tRNA</text>
        <dbReference type="Rhea" id="RHEA:42532"/>
        <dbReference type="Rhea" id="RHEA-COMP:10101"/>
        <dbReference type="Rhea" id="RHEA-COMP:10102"/>
        <dbReference type="ChEBI" id="CHEBI:65314"/>
        <dbReference type="ChEBI" id="CHEBI:65315"/>
        <dbReference type="EC" id="5.4.99.25"/>
    </reaction>
</comment>
<comment type="similarity">
    <text evidence="2 5">Belongs to the pseudouridine synthase TruB family. Type 1 subfamily.</text>
</comment>
<comment type="function">
    <text evidence="5">Responsible for synthesis of pseudouridine from uracil-55 in the psi GC loop of transfer RNAs.</text>
</comment>
<feature type="domain" description="tRNA pseudouridylate synthase B C-terminal" evidence="7">
    <location>
        <begin position="192"/>
        <end position="232"/>
    </location>
</feature>
<dbReference type="InterPro" id="IPR002501">
    <property type="entry name" value="PsdUridine_synth_N"/>
</dbReference>
<dbReference type="Pfam" id="PF01509">
    <property type="entry name" value="TruB_N"/>
    <property type="match status" value="1"/>
</dbReference>
<comment type="caution">
    <text evidence="8">The sequence shown here is derived from an EMBL/GenBank/DDBJ whole genome shotgun (WGS) entry which is preliminary data.</text>
</comment>
<evidence type="ECO:0000313" key="9">
    <source>
        <dbReference type="Proteomes" id="UP000051927"/>
    </source>
</evidence>
<evidence type="ECO:0000313" key="8">
    <source>
        <dbReference type="EMBL" id="KRO01755.1"/>
    </source>
</evidence>
<evidence type="ECO:0000256" key="5">
    <source>
        <dbReference type="HAMAP-Rule" id="MF_01080"/>
    </source>
</evidence>
<proteinExistence type="inferred from homology"/>
<dbReference type="CDD" id="cd02573">
    <property type="entry name" value="PseudoU_synth_EcTruB"/>
    <property type="match status" value="1"/>
</dbReference>
<evidence type="ECO:0000256" key="2">
    <source>
        <dbReference type="ARBA" id="ARBA00005642"/>
    </source>
</evidence>
<dbReference type="GeneID" id="84905155"/>
<dbReference type="EMBL" id="JQCP01000003">
    <property type="protein sequence ID" value="KRO01755.1"/>
    <property type="molecule type" value="Genomic_DNA"/>
</dbReference>
<accession>A0ABR5PZL2</accession>
<reference evidence="8 9" key="1">
    <citation type="journal article" date="2015" name="Genome Announc.">
        <title>Expanding the biotechnology potential of lactobacilli through comparative genomics of 213 strains and associated genera.</title>
        <authorList>
            <person name="Sun Z."/>
            <person name="Harris H.M."/>
            <person name="McCann A."/>
            <person name="Guo C."/>
            <person name="Argimon S."/>
            <person name="Zhang W."/>
            <person name="Yang X."/>
            <person name="Jeffery I.B."/>
            <person name="Cooney J.C."/>
            <person name="Kagawa T.F."/>
            <person name="Liu W."/>
            <person name="Song Y."/>
            <person name="Salvetti E."/>
            <person name="Wrobel A."/>
            <person name="Rasinkangas P."/>
            <person name="Parkhill J."/>
            <person name="Rea M.C."/>
            <person name="O'Sullivan O."/>
            <person name="Ritari J."/>
            <person name="Douillard F.P."/>
            <person name="Paul Ross R."/>
            <person name="Yang R."/>
            <person name="Briner A.E."/>
            <person name="Felis G.E."/>
            <person name="de Vos W.M."/>
            <person name="Barrangou R."/>
            <person name="Klaenhammer T.R."/>
            <person name="Caufield P.W."/>
            <person name="Cui Y."/>
            <person name="Zhang H."/>
            <person name="O'Toole P.W."/>
        </authorList>
    </citation>
    <scope>NUCLEOTIDE SEQUENCE [LARGE SCALE GENOMIC DNA]</scope>
    <source>
        <strain evidence="8 9">DSM 7090</strain>
    </source>
</reference>
<protein>
    <recommendedName>
        <fullName evidence="5">tRNA pseudouridine synthase B</fullName>
        <ecNumber evidence="5">5.4.99.25</ecNumber>
    </recommendedName>
    <alternativeName>
        <fullName evidence="5">tRNA pseudouridine(55) synthase</fullName>
        <shortName evidence="5">Psi55 synthase</shortName>
    </alternativeName>
    <alternativeName>
        <fullName evidence="5">tRNA pseudouridylate synthase</fullName>
    </alternativeName>
    <alternativeName>
        <fullName evidence="5">tRNA-uridine isomerase</fullName>
    </alternativeName>
</protein>
<dbReference type="InterPro" id="IPR020103">
    <property type="entry name" value="PsdUridine_synth_cat_dom_sf"/>
</dbReference>
<dbReference type="Pfam" id="PF16198">
    <property type="entry name" value="TruB_C_2"/>
    <property type="match status" value="1"/>
</dbReference>
<feature type="active site" description="Nucleophile" evidence="5">
    <location>
        <position position="45"/>
    </location>
</feature>
<dbReference type="Proteomes" id="UP000051927">
    <property type="component" value="Unassembled WGS sequence"/>
</dbReference>
<keyword evidence="4 5" id="KW-0413">Isomerase</keyword>
<feature type="domain" description="Pseudouridine synthase II N-terminal" evidence="6">
    <location>
        <begin position="30"/>
        <end position="191"/>
    </location>
</feature>
<evidence type="ECO:0000259" key="7">
    <source>
        <dbReference type="Pfam" id="PF16198"/>
    </source>
</evidence>
<sequence length="327" mass="35454">MKRTASTINALLAIDKPVGMTSHDVVSHVRRALHEKRVGHAGTLDPLASGVLIVGVGLATRLLGMLTLAEKCYRATISFGAETQTDDSEGAVVRTAPVPSELFDSAYAKRVLEKLVGEHEQIPPQFSAVSVEGKRAYALAREGKAPELAARHITIHQAQLVSIERDSQADSLVPNTCLWVVDFCVSKGTYIRSIARDLGRELGCGAHISALRRVVSGTISLADCVELALFEERGGTLWNECCLDPVRALELPIRQVSSQELTDVLVGRHIAAGEVEETDKGTSRRMPLQQEKVAIVHDRRLFGVWYCQGSELICKANFPQGISGVIA</sequence>
<dbReference type="PANTHER" id="PTHR13767:SF2">
    <property type="entry name" value="PSEUDOURIDYLATE SYNTHASE TRUB1"/>
    <property type="match status" value="1"/>
</dbReference>
<evidence type="ECO:0000256" key="1">
    <source>
        <dbReference type="ARBA" id="ARBA00000385"/>
    </source>
</evidence>